<dbReference type="SUPFAM" id="SSF57889">
    <property type="entry name" value="Cysteine-rich domain"/>
    <property type="match status" value="5"/>
</dbReference>
<evidence type="ECO:0000313" key="4">
    <source>
        <dbReference type="Proteomes" id="UP001151760"/>
    </source>
</evidence>
<reference evidence="3" key="1">
    <citation type="journal article" date="2022" name="Int. J. Mol. Sci.">
        <title>Draft Genome of Tanacetum Coccineum: Genomic Comparison of Closely Related Tanacetum-Family Plants.</title>
        <authorList>
            <person name="Yamashiro T."/>
            <person name="Shiraishi A."/>
            <person name="Nakayama K."/>
            <person name="Satake H."/>
        </authorList>
    </citation>
    <scope>NUCLEOTIDE SEQUENCE</scope>
</reference>
<dbReference type="Proteomes" id="UP001151760">
    <property type="component" value="Unassembled WGS sequence"/>
</dbReference>
<comment type="caution">
    <text evidence="3">The sequence shown here is derived from an EMBL/GenBank/DDBJ whole genome shotgun (WGS) entry which is preliminary data.</text>
</comment>
<dbReference type="InterPro" id="IPR004146">
    <property type="entry name" value="DC1"/>
</dbReference>
<dbReference type="InterPro" id="IPR046349">
    <property type="entry name" value="C1-like_sf"/>
</dbReference>
<feature type="domain" description="DC1" evidence="2">
    <location>
        <begin position="150"/>
        <end position="193"/>
    </location>
</feature>
<feature type="domain" description="DC1" evidence="2">
    <location>
        <begin position="417"/>
        <end position="459"/>
    </location>
</feature>
<keyword evidence="4" id="KW-1185">Reference proteome</keyword>
<dbReference type="PANTHER" id="PTHR32410:SF216">
    <property type="entry name" value="PHORBOL-ESTER_DAG-TYPE DOMAIN-CONTAINING PROTEIN"/>
    <property type="match status" value="1"/>
</dbReference>
<proteinExistence type="predicted"/>
<organism evidence="3 4">
    <name type="scientific">Tanacetum coccineum</name>
    <dbReference type="NCBI Taxonomy" id="301880"/>
    <lineage>
        <taxon>Eukaryota</taxon>
        <taxon>Viridiplantae</taxon>
        <taxon>Streptophyta</taxon>
        <taxon>Embryophyta</taxon>
        <taxon>Tracheophyta</taxon>
        <taxon>Spermatophyta</taxon>
        <taxon>Magnoliopsida</taxon>
        <taxon>eudicotyledons</taxon>
        <taxon>Gunneridae</taxon>
        <taxon>Pentapetalae</taxon>
        <taxon>asterids</taxon>
        <taxon>campanulids</taxon>
        <taxon>Asterales</taxon>
        <taxon>Asteraceae</taxon>
        <taxon>Asteroideae</taxon>
        <taxon>Anthemideae</taxon>
        <taxon>Anthemidinae</taxon>
        <taxon>Tanacetum</taxon>
    </lineage>
</organism>
<evidence type="ECO:0000313" key="3">
    <source>
        <dbReference type="EMBL" id="GJT14088.1"/>
    </source>
</evidence>
<gene>
    <name evidence="3" type="ORF">Tco_0861130</name>
</gene>
<reference evidence="3" key="2">
    <citation type="submission" date="2022-01" db="EMBL/GenBank/DDBJ databases">
        <authorList>
            <person name="Yamashiro T."/>
            <person name="Shiraishi A."/>
            <person name="Satake H."/>
            <person name="Nakayama K."/>
        </authorList>
    </citation>
    <scope>NUCLEOTIDE SEQUENCE</scope>
</reference>
<protein>
    <submittedName>
        <fullName evidence="3">C1-like protein</fullName>
    </submittedName>
</protein>
<dbReference type="Pfam" id="PF03107">
    <property type="entry name" value="C1_2"/>
    <property type="match status" value="3"/>
</dbReference>
<keyword evidence="1" id="KW-0677">Repeat</keyword>
<dbReference type="PANTHER" id="PTHR32410">
    <property type="entry name" value="CYSTEINE/HISTIDINE-RICH C1 DOMAIN FAMILY PROTEIN"/>
    <property type="match status" value="1"/>
</dbReference>
<evidence type="ECO:0000259" key="2">
    <source>
        <dbReference type="Pfam" id="PF03107"/>
    </source>
</evidence>
<name>A0ABQ5BKM4_9ASTR</name>
<dbReference type="EMBL" id="BQNB010013283">
    <property type="protein sequence ID" value="GJT14088.1"/>
    <property type="molecule type" value="Genomic_DNA"/>
</dbReference>
<dbReference type="InterPro" id="IPR053192">
    <property type="entry name" value="Vacuole_Formation_Reg"/>
</dbReference>
<sequence length="518" mass="59710">MEEIQHFGHEDHVLKLVDWKTDVATIGGDDDEKPQCYICEEPLSNGDSAYACIECPFFLHKSCSQLPKTINYPFLYQHPLTLVMLKRLGSHFLVCDVCYQRLAKGFIYSYYMPDEGGFTLCGNCFLVEFSREAEVDAIKEAAAFKLNHESHPHHTLTLKSRPASFCCDACKTEEKDLNYECDSCDFWIHKTCASLPPTINLSRHHPKHPLVLVYSLPEKFYKYSYFAHIKCALNAQQPPSTQRDDPGTSAASEDVNNLLHFPMSEAFTDPLKQLHFEKLALHDDETNEINHWNHPDHPLILNVEESESNNMMPNINSSDPIKVCYACVRPLSFPYYSCKDGCSFTDLHQYCAHLPLTSAHQLHPDHTLHLVDTWEETFYECIGCSSFGNTFAYKCESNCKFYLCVNCESLPTTIKHKSHNHPLIQVIDPKTLCKACDRWSQRMSYACKACEFQLDMYCAIRSPVSLSHRYCKGQEILLTYPPVENHPEDFYCDICEEEMDPRIFQKLIWQAFPFKFSI</sequence>
<evidence type="ECO:0000256" key="1">
    <source>
        <dbReference type="ARBA" id="ARBA00022737"/>
    </source>
</evidence>
<feature type="domain" description="DC1" evidence="2">
    <location>
        <begin position="8"/>
        <end position="63"/>
    </location>
</feature>
<accession>A0ABQ5BKM4</accession>